<accession>A0AA97KGW2</accession>
<reference evidence="10" key="1">
    <citation type="submission" date="2025-08" db="UniProtKB">
        <authorList>
            <consortium name="RefSeq"/>
        </authorList>
    </citation>
    <scope>IDENTIFICATION</scope>
    <source>
        <tissue evidence="10">Blood</tissue>
    </source>
</reference>
<evidence type="ECO:0000256" key="6">
    <source>
        <dbReference type="SAM" id="SignalP"/>
    </source>
</evidence>
<dbReference type="Pfam" id="PF00021">
    <property type="entry name" value="UPAR_LY6"/>
    <property type="match status" value="1"/>
</dbReference>
<name>A0AA97KGW2_EUBMA</name>
<dbReference type="InterPro" id="IPR016054">
    <property type="entry name" value="LY6_UPA_recep-like"/>
</dbReference>
<comment type="subcellular location">
    <subcellularLocation>
        <location evidence="1">Secreted</location>
    </subcellularLocation>
</comment>
<keyword evidence="6" id="KW-0732">Signal</keyword>
<feature type="domain" description="Phospholipase A2 inhibitor N-terminal" evidence="8">
    <location>
        <begin position="22"/>
        <end position="101"/>
    </location>
</feature>
<dbReference type="PANTHER" id="PTHR20914:SF30">
    <property type="entry name" value="LY6_PLAUR DOMAIN CONTAINING 9"/>
    <property type="match status" value="1"/>
</dbReference>
<dbReference type="CDD" id="cd23588">
    <property type="entry name" value="TFP_LU_ECD_PLIG"/>
    <property type="match status" value="1"/>
</dbReference>
<keyword evidence="4 10" id="KW-0593">Phospholipase A2 inhibitor</keyword>
<gene>
    <name evidence="10" type="primary">LOC129342788</name>
</gene>
<evidence type="ECO:0000256" key="3">
    <source>
        <dbReference type="ARBA" id="ARBA00022525"/>
    </source>
</evidence>
<feature type="chain" id="PRO_5041666707" evidence="6">
    <location>
        <begin position="21"/>
        <end position="219"/>
    </location>
</feature>
<dbReference type="GO" id="GO:0019834">
    <property type="term" value="F:phospholipase A2 inhibitor activity"/>
    <property type="evidence" value="ECO:0007669"/>
    <property type="project" value="UniProtKB-KW"/>
</dbReference>
<sequence>MMQTLPTICLWATFIATGVSLSCENCLDFGHTCEGLLEPCSSDEDACGIMQVKISGVLETEFVMKTCLHSRDCYEPLSSMDFGMAGQLLVQTTCCMENECEEFIPPLPPINTSPNGKKCPACLAVNSFQCKDIVAECTGDNNYCAELTATGNFDNVSVHFVLKGCMSHDVCKDVHGDSSSDLFDIASCVISSKAPSTVPGSSQLFLQIFSGLLLLQILK</sequence>
<evidence type="ECO:0000259" key="7">
    <source>
        <dbReference type="Pfam" id="PF00021"/>
    </source>
</evidence>
<dbReference type="KEGG" id="emc:129342788"/>
<comment type="similarity">
    <text evidence="2">Belongs to the CNF-like-inhibitor family.</text>
</comment>
<dbReference type="Gene3D" id="2.10.60.10">
    <property type="entry name" value="CD59"/>
    <property type="match status" value="2"/>
</dbReference>
<dbReference type="SUPFAM" id="SSF57302">
    <property type="entry name" value="Snake toxin-like"/>
    <property type="match status" value="2"/>
</dbReference>
<feature type="signal peptide" evidence="6">
    <location>
        <begin position="1"/>
        <end position="20"/>
    </location>
</feature>
<evidence type="ECO:0000256" key="1">
    <source>
        <dbReference type="ARBA" id="ARBA00004613"/>
    </source>
</evidence>
<keyword evidence="3" id="KW-0964">Secreted</keyword>
<evidence type="ECO:0000313" key="10">
    <source>
        <dbReference type="RefSeq" id="XP_054854649.1"/>
    </source>
</evidence>
<feature type="domain" description="UPAR/Ly6" evidence="7">
    <location>
        <begin position="116"/>
        <end position="181"/>
    </location>
</feature>
<dbReference type="InterPro" id="IPR050918">
    <property type="entry name" value="CNF-like_PLA2_Inhibitor"/>
</dbReference>
<evidence type="ECO:0000259" key="8">
    <source>
        <dbReference type="Pfam" id="PF02988"/>
    </source>
</evidence>
<dbReference type="InterPro" id="IPR004126">
    <property type="entry name" value="PLipase_A2_inh_N"/>
</dbReference>
<dbReference type="PANTHER" id="PTHR20914">
    <property type="entry name" value="LY6/PLAUR DOMAIN-CONTAINING PROTEIN 8"/>
    <property type="match status" value="1"/>
</dbReference>
<dbReference type="CDD" id="cd23572">
    <property type="entry name" value="TFP_LU_ECD_PINLYP_rpt2"/>
    <property type="match status" value="1"/>
</dbReference>
<evidence type="ECO:0000256" key="2">
    <source>
        <dbReference type="ARBA" id="ARBA00006570"/>
    </source>
</evidence>
<evidence type="ECO:0000256" key="5">
    <source>
        <dbReference type="ARBA" id="ARBA00023157"/>
    </source>
</evidence>
<dbReference type="Pfam" id="PF02988">
    <property type="entry name" value="PLA2_inh"/>
    <property type="match status" value="1"/>
</dbReference>
<dbReference type="InterPro" id="IPR045860">
    <property type="entry name" value="Snake_toxin-like_sf"/>
</dbReference>
<protein>
    <submittedName>
        <fullName evidence="10">Phospholipase A2 inhibitor gamma subunit B-like</fullName>
    </submittedName>
</protein>
<keyword evidence="9" id="KW-1185">Reference proteome</keyword>
<dbReference type="RefSeq" id="XP_054854649.1">
    <property type="nucleotide sequence ID" value="XM_054998674.1"/>
</dbReference>
<dbReference type="GeneID" id="129342788"/>
<dbReference type="GO" id="GO:0005576">
    <property type="term" value="C:extracellular region"/>
    <property type="evidence" value="ECO:0007669"/>
    <property type="project" value="UniProtKB-SubCell"/>
</dbReference>
<dbReference type="AlphaFoldDB" id="A0AA97KGW2"/>
<dbReference type="Proteomes" id="UP001190640">
    <property type="component" value="Chromosome 15"/>
</dbReference>
<organism evidence="9 10">
    <name type="scientific">Eublepharis macularius</name>
    <name type="common">Leopard gecko</name>
    <name type="synonym">Cyrtodactylus macularius</name>
    <dbReference type="NCBI Taxonomy" id="481883"/>
    <lineage>
        <taxon>Eukaryota</taxon>
        <taxon>Metazoa</taxon>
        <taxon>Chordata</taxon>
        <taxon>Craniata</taxon>
        <taxon>Vertebrata</taxon>
        <taxon>Euteleostomi</taxon>
        <taxon>Lepidosauria</taxon>
        <taxon>Squamata</taxon>
        <taxon>Bifurcata</taxon>
        <taxon>Gekkota</taxon>
        <taxon>Eublepharidae</taxon>
        <taxon>Eublepharinae</taxon>
        <taxon>Eublepharis</taxon>
    </lineage>
</organism>
<proteinExistence type="inferred from homology"/>
<evidence type="ECO:0000313" key="9">
    <source>
        <dbReference type="Proteomes" id="UP001190640"/>
    </source>
</evidence>
<keyword evidence="5" id="KW-1015">Disulfide bond</keyword>
<evidence type="ECO:0000256" key="4">
    <source>
        <dbReference type="ARBA" id="ARBA00023005"/>
    </source>
</evidence>